<evidence type="ECO:0000256" key="6">
    <source>
        <dbReference type="ARBA" id="ARBA00022801"/>
    </source>
</evidence>
<reference evidence="12 13" key="1">
    <citation type="submission" date="2017-08" db="EMBL/GenBank/DDBJ databases">
        <title>Infants hospitalized years apart are colonized by the same room-sourced microbial strains.</title>
        <authorList>
            <person name="Brooks B."/>
            <person name="Olm M.R."/>
            <person name="Firek B.A."/>
            <person name="Baker R."/>
            <person name="Thomas B.C."/>
            <person name="Morowitz M.J."/>
            <person name="Banfield J.F."/>
        </authorList>
    </citation>
    <scope>NUCLEOTIDE SEQUENCE [LARGE SCALE GENOMIC DNA]</scope>
    <source>
        <strain evidence="12">S2_006_000_R1_57</strain>
    </source>
</reference>
<sequence>MTTKAVHSQTTDNSAAVVGSRSLRVRRVITTRAGGFSTGRYHGLNLSLDVGDNPVTVAHNRERLAEKLHLPLERFVYMEQLQSPHVSVIEATADTRFTAPIPATDAVVTTAPELALVVLTADAVPVLLGDDEAGVIAALHGSLFGIRAGLIANTVDAMQQLDADPHRMHALLGPSATGRNMRVSEAVAADMENRVPHTRSKTPQGQPSVDLRRGIAYQLVQAGLAGVTIDPRCTIEDPAFFSTYREGKTGCQAGVIWRSND</sequence>
<evidence type="ECO:0000256" key="2">
    <source>
        <dbReference type="ARBA" id="ARBA00003215"/>
    </source>
</evidence>
<dbReference type="CDD" id="cd16833">
    <property type="entry name" value="YfiH"/>
    <property type="match status" value="1"/>
</dbReference>
<evidence type="ECO:0000313" key="12">
    <source>
        <dbReference type="EMBL" id="PZP89499.1"/>
    </source>
</evidence>
<evidence type="ECO:0000256" key="3">
    <source>
        <dbReference type="ARBA" id="ARBA00007353"/>
    </source>
</evidence>
<keyword evidence="6" id="KW-0378">Hydrolase</keyword>
<comment type="similarity">
    <text evidence="3">Belongs to the purine nucleoside phosphorylase YfiH/LACC1 family.</text>
</comment>
<comment type="catalytic activity">
    <reaction evidence="10">
        <text>adenosine + phosphate = alpha-D-ribose 1-phosphate + adenine</text>
        <dbReference type="Rhea" id="RHEA:27642"/>
        <dbReference type="ChEBI" id="CHEBI:16335"/>
        <dbReference type="ChEBI" id="CHEBI:16708"/>
        <dbReference type="ChEBI" id="CHEBI:43474"/>
        <dbReference type="ChEBI" id="CHEBI:57720"/>
        <dbReference type="EC" id="2.4.2.1"/>
    </reaction>
    <physiologicalReaction direction="left-to-right" evidence="10">
        <dbReference type="Rhea" id="RHEA:27643"/>
    </physiologicalReaction>
</comment>
<accession>A0A2W5KJJ5</accession>
<dbReference type="GO" id="GO:0016787">
    <property type="term" value="F:hydrolase activity"/>
    <property type="evidence" value="ECO:0007669"/>
    <property type="project" value="UniProtKB-KW"/>
</dbReference>
<organism evidence="12 13">
    <name type="scientific">Lawsonella clevelandensis</name>
    <dbReference type="NCBI Taxonomy" id="1528099"/>
    <lineage>
        <taxon>Bacteria</taxon>
        <taxon>Bacillati</taxon>
        <taxon>Actinomycetota</taxon>
        <taxon>Actinomycetes</taxon>
        <taxon>Mycobacteriales</taxon>
        <taxon>Lawsonellaceae</taxon>
        <taxon>Lawsonella</taxon>
    </lineage>
</organism>
<evidence type="ECO:0000256" key="9">
    <source>
        <dbReference type="ARBA" id="ARBA00047989"/>
    </source>
</evidence>
<dbReference type="Gene3D" id="3.60.140.10">
    <property type="entry name" value="CNF1/YfiH-like putative cysteine hydrolases"/>
    <property type="match status" value="1"/>
</dbReference>
<dbReference type="SUPFAM" id="SSF64438">
    <property type="entry name" value="CNF1/YfiH-like putative cysteine hydrolases"/>
    <property type="match status" value="1"/>
</dbReference>
<comment type="catalytic activity">
    <reaction evidence="9">
        <text>adenosine + H2O + H(+) = inosine + NH4(+)</text>
        <dbReference type="Rhea" id="RHEA:24408"/>
        <dbReference type="ChEBI" id="CHEBI:15377"/>
        <dbReference type="ChEBI" id="CHEBI:15378"/>
        <dbReference type="ChEBI" id="CHEBI:16335"/>
        <dbReference type="ChEBI" id="CHEBI:17596"/>
        <dbReference type="ChEBI" id="CHEBI:28938"/>
        <dbReference type="EC" id="3.5.4.4"/>
    </reaction>
    <physiologicalReaction direction="left-to-right" evidence="9">
        <dbReference type="Rhea" id="RHEA:24409"/>
    </physiologicalReaction>
</comment>
<name>A0A2W5KJJ5_9ACTN</name>
<evidence type="ECO:0000256" key="11">
    <source>
        <dbReference type="ARBA" id="ARBA00049893"/>
    </source>
</evidence>
<dbReference type="EMBL" id="QFOZ01000002">
    <property type="protein sequence ID" value="PZP89499.1"/>
    <property type="molecule type" value="Genomic_DNA"/>
</dbReference>
<evidence type="ECO:0000256" key="7">
    <source>
        <dbReference type="ARBA" id="ARBA00022833"/>
    </source>
</evidence>
<dbReference type="Proteomes" id="UP000248606">
    <property type="component" value="Unassembled WGS sequence"/>
</dbReference>
<keyword evidence="8" id="KW-0186">Copper</keyword>
<comment type="catalytic activity">
    <reaction evidence="11">
        <text>S-methyl-5'-thioadenosine + phosphate = 5-(methylsulfanyl)-alpha-D-ribose 1-phosphate + adenine</text>
        <dbReference type="Rhea" id="RHEA:11852"/>
        <dbReference type="ChEBI" id="CHEBI:16708"/>
        <dbReference type="ChEBI" id="CHEBI:17509"/>
        <dbReference type="ChEBI" id="CHEBI:43474"/>
        <dbReference type="ChEBI" id="CHEBI:58533"/>
        <dbReference type="EC" id="2.4.2.28"/>
    </reaction>
    <physiologicalReaction direction="left-to-right" evidence="11">
        <dbReference type="Rhea" id="RHEA:11853"/>
    </physiologicalReaction>
</comment>
<dbReference type="InterPro" id="IPR011324">
    <property type="entry name" value="Cytotoxic_necrot_fac-like_cat"/>
</dbReference>
<keyword evidence="5" id="KW-0479">Metal-binding</keyword>
<evidence type="ECO:0000256" key="10">
    <source>
        <dbReference type="ARBA" id="ARBA00048968"/>
    </source>
</evidence>
<dbReference type="AlphaFoldDB" id="A0A2W5KJJ5"/>
<dbReference type="Pfam" id="PF02578">
    <property type="entry name" value="Cu-oxidase_4"/>
    <property type="match status" value="1"/>
</dbReference>
<comment type="caution">
    <text evidence="12">The sequence shown here is derived from an EMBL/GenBank/DDBJ whole genome shotgun (WGS) entry which is preliminary data.</text>
</comment>
<comment type="catalytic activity">
    <reaction evidence="1">
        <text>inosine + phosphate = alpha-D-ribose 1-phosphate + hypoxanthine</text>
        <dbReference type="Rhea" id="RHEA:27646"/>
        <dbReference type="ChEBI" id="CHEBI:17368"/>
        <dbReference type="ChEBI" id="CHEBI:17596"/>
        <dbReference type="ChEBI" id="CHEBI:43474"/>
        <dbReference type="ChEBI" id="CHEBI:57720"/>
        <dbReference type="EC" id="2.4.2.1"/>
    </reaction>
    <physiologicalReaction direction="left-to-right" evidence="1">
        <dbReference type="Rhea" id="RHEA:27647"/>
    </physiologicalReaction>
</comment>
<evidence type="ECO:0000256" key="4">
    <source>
        <dbReference type="ARBA" id="ARBA00022679"/>
    </source>
</evidence>
<dbReference type="GO" id="GO:0005507">
    <property type="term" value="F:copper ion binding"/>
    <property type="evidence" value="ECO:0007669"/>
    <property type="project" value="TreeGrafter"/>
</dbReference>
<evidence type="ECO:0000256" key="5">
    <source>
        <dbReference type="ARBA" id="ARBA00022723"/>
    </source>
</evidence>
<protein>
    <submittedName>
        <fullName evidence="12">Laccase</fullName>
    </submittedName>
</protein>
<proteinExistence type="inferred from homology"/>
<evidence type="ECO:0000256" key="1">
    <source>
        <dbReference type="ARBA" id="ARBA00000553"/>
    </source>
</evidence>
<dbReference type="GO" id="GO:0017061">
    <property type="term" value="F:S-methyl-5-thioadenosine phosphorylase activity"/>
    <property type="evidence" value="ECO:0007669"/>
    <property type="project" value="UniProtKB-EC"/>
</dbReference>
<evidence type="ECO:0000313" key="13">
    <source>
        <dbReference type="Proteomes" id="UP000248606"/>
    </source>
</evidence>
<gene>
    <name evidence="12" type="ORF">DI579_03065</name>
</gene>
<keyword evidence="7" id="KW-0862">Zinc</keyword>
<comment type="function">
    <text evidence="2">Purine nucleoside enzyme that catalyzes the phosphorolysis of adenosine and inosine nucleosides, yielding D-ribose 1-phosphate and the respective free bases, adenine and hypoxanthine. Also catalyzes the phosphorolysis of S-methyl-5'-thioadenosine into adenine and S-methyl-5-thio-alpha-D-ribose 1-phosphate. Also has adenosine deaminase activity.</text>
</comment>
<dbReference type="RefSeq" id="WP_303678672.1">
    <property type="nucleotide sequence ID" value="NZ_CAKZIO010000002.1"/>
</dbReference>
<dbReference type="PANTHER" id="PTHR30616:SF2">
    <property type="entry name" value="PURINE NUCLEOSIDE PHOSPHORYLASE LACC1"/>
    <property type="match status" value="1"/>
</dbReference>
<dbReference type="PANTHER" id="PTHR30616">
    <property type="entry name" value="UNCHARACTERIZED PROTEIN YFIH"/>
    <property type="match status" value="1"/>
</dbReference>
<dbReference type="InterPro" id="IPR003730">
    <property type="entry name" value="Cu_polyphenol_OxRdtase"/>
</dbReference>
<dbReference type="InterPro" id="IPR038371">
    <property type="entry name" value="Cu_polyphenol_OxRdtase_sf"/>
</dbReference>
<evidence type="ECO:0000256" key="8">
    <source>
        <dbReference type="ARBA" id="ARBA00023008"/>
    </source>
</evidence>
<keyword evidence="4" id="KW-0808">Transferase</keyword>